<dbReference type="InterPro" id="IPR003509">
    <property type="entry name" value="UPF0102_YraN-like"/>
</dbReference>
<dbReference type="HAMAP" id="MF_00048">
    <property type="entry name" value="UPF0102"/>
    <property type="match status" value="1"/>
</dbReference>
<dbReference type="InterPro" id="IPR011335">
    <property type="entry name" value="Restrct_endonuc-II-like"/>
</dbReference>
<evidence type="ECO:0000256" key="1">
    <source>
        <dbReference type="ARBA" id="ARBA00006738"/>
    </source>
</evidence>
<dbReference type="PANTHER" id="PTHR34039">
    <property type="entry name" value="UPF0102 PROTEIN YRAN"/>
    <property type="match status" value="1"/>
</dbReference>
<accession>A0ABS7Z5W6</accession>
<dbReference type="NCBIfam" id="NF009150">
    <property type="entry name" value="PRK12497.1-3"/>
    <property type="match status" value="1"/>
</dbReference>
<name>A0ABS7Z5W6_9SPHI</name>
<sequence>MVDHLDAGKFGENLAIEYINGLGYQIIAVNWRYKHWEVDVIASDEKTLVFVEVKSRKSNLYGTPSEFVDHKKQHNLIQAADAYIELNNYEGEIRFDIVSVYLGVNKIELIKDAFWSN</sequence>
<protein>
    <recommendedName>
        <fullName evidence="2">UPF0102 protein IPZ78_03095</fullName>
    </recommendedName>
</protein>
<evidence type="ECO:0000256" key="2">
    <source>
        <dbReference type="HAMAP-Rule" id="MF_00048"/>
    </source>
</evidence>
<dbReference type="Pfam" id="PF02021">
    <property type="entry name" value="UPF0102"/>
    <property type="match status" value="1"/>
</dbReference>
<dbReference type="CDD" id="cd20736">
    <property type="entry name" value="PoNe_Nuclease"/>
    <property type="match status" value="1"/>
</dbReference>
<reference evidence="3" key="1">
    <citation type="submission" date="2020-10" db="EMBL/GenBank/DDBJ databases">
        <authorList>
            <person name="Lu T."/>
            <person name="Wang Q."/>
            <person name="Han X."/>
        </authorList>
    </citation>
    <scope>NUCLEOTIDE SEQUENCE</scope>
    <source>
        <strain evidence="3">WQ 366</strain>
    </source>
</reference>
<evidence type="ECO:0000313" key="3">
    <source>
        <dbReference type="EMBL" id="MCA5004139.1"/>
    </source>
</evidence>
<comment type="caution">
    <text evidence="3">The sequence shown here is derived from an EMBL/GenBank/DDBJ whole genome shotgun (WGS) entry which is preliminary data.</text>
</comment>
<dbReference type="PANTHER" id="PTHR34039:SF1">
    <property type="entry name" value="UPF0102 PROTEIN YRAN"/>
    <property type="match status" value="1"/>
</dbReference>
<comment type="similarity">
    <text evidence="1 2">Belongs to the UPF0102 family.</text>
</comment>
<organism evidence="3 4">
    <name type="scientific">Sphingobacterium bovistauri</name>
    <dbReference type="NCBI Taxonomy" id="2781959"/>
    <lineage>
        <taxon>Bacteria</taxon>
        <taxon>Pseudomonadati</taxon>
        <taxon>Bacteroidota</taxon>
        <taxon>Sphingobacteriia</taxon>
        <taxon>Sphingobacteriales</taxon>
        <taxon>Sphingobacteriaceae</taxon>
        <taxon>Sphingobacterium</taxon>
    </lineage>
</organism>
<gene>
    <name evidence="3" type="ORF">IPZ78_03095</name>
</gene>
<proteinExistence type="inferred from homology"/>
<keyword evidence="4" id="KW-1185">Reference proteome</keyword>
<dbReference type="Proteomes" id="UP001165302">
    <property type="component" value="Unassembled WGS sequence"/>
</dbReference>
<dbReference type="Gene3D" id="3.40.1350.10">
    <property type="match status" value="1"/>
</dbReference>
<dbReference type="InterPro" id="IPR011856">
    <property type="entry name" value="tRNA_endonuc-like_dom_sf"/>
</dbReference>
<dbReference type="EMBL" id="JADEYP010000003">
    <property type="protein sequence ID" value="MCA5004139.1"/>
    <property type="molecule type" value="Genomic_DNA"/>
</dbReference>
<dbReference type="SUPFAM" id="SSF52980">
    <property type="entry name" value="Restriction endonuclease-like"/>
    <property type="match status" value="1"/>
</dbReference>
<dbReference type="NCBIfam" id="TIGR00252">
    <property type="entry name" value="YraN family protein"/>
    <property type="match status" value="1"/>
</dbReference>
<dbReference type="RefSeq" id="WP_225551471.1">
    <property type="nucleotide sequence ID" value="NZ_JADEYP010000003.1"/>
</dbReference>
<evidence type="ECO:0000313" key="4">
    <source>
        <dbReference type="Proteomes" id="UP001165302"/>
    </source>
</evidence>